<dbReference type="AlphaFoldDB" id="A0A3L6E281"/>
<accession>A0A3L6E281</accession>
<gene>
    <name evidence="1" type="ORF">Zm00014a_019488</name>
</gene>
<comment type="caution">
    <text evidence="1">The sequence shown here is derived from an EMBL/GenBank/DDBJ whole genome shotgun (WGS) entry which is preliminary data.</text>
</comment>
<organism evidence="1">
    <name type="scientific">Zea mays</name>
    <name type="common">Maize</name>
    <dbReference type="NCBI Taxonomy" id="4577"/>
    <lineage>
        <taxon>Eukaryota</taxon>
        <taxon>Viridiplantae</taxon>
        <taxon>Streptophyta</taxon>
        <taxon>Embryophyta</taxon>
        <taxon>Tracheophyta</taxon>
        <taxon>Spermatophyta</taxon>
        <taxon>Magnoliopsida</taxon>
        <taxon>Liliopsida</taxon>
        <taxon>Poales</taxon>
        <taxon>Poaceae</taxon>
        <taxon>PACMAD clade</taxon>
        <taxon>Panicoideae</taxon>
        <taxon>Andropogonodae</taxon>
        <taxon>Andropogoneae</taxon>
        <taxon>Tripsacinae</taxon>
        <taxon>Zea</taxon>
    </lineage>
</organism>
<reference evidence="1" key="1">
    <citation type="journal article" date="2018" name="Nat. Genet.">
        <title>Extensive intraspecific gene order and gene structural variations between Mo17 and other maize genomes.</title>
        <authorList>
            <person name="Sun S."/>
            <person name="Zhou Y."/>
            <person name="Chen J."/>
            <person name="Shi J."/>
            <person name="Zhao H."/>
            <person name="Zhao H."/>
            <person name="Song W."/>
            <person name="Zhang M."/>
            <person name="Cui Y."/>
            <person name="Dong X."/>
            <person name="Liu H."/>
            <person name="Ma X."/>
            <person name="Jiao Y."/>
            <person name="Wang B."/>
            <person name="Wei X."/>
            <person name="Stein J.C."/>
            <person name="Glaubitz J.C."/>
            <person name="Lu F."/>
            <person name="Yu G."/>
            <person name="Liang C."/>
            <person name="Fengler K."/>
            <person name="Li B."/>
            <person name="Rafalski A."/>
            <person name="Schnable P.S."/>
            <person name="Ware D.H."/>
            <person name="Buckler E.S."/>
            <person name="Lai J."/>
        </authorList>
    </citation>
    <scope>NUCLEOTIDE SEQUENCE [LARGE SCALE GENOMIC DNA]</scope>
    <source>
        <tissue evidence="1">Seedling</tissue>
    </source>
</reference>
<dbReference type="Proteomes" id="UP000251960">
    <property type="component" value="Chromosome 7"/>
</dbReference>
<dbReference type="EMBL" id="NCVQ01000008">
    <property type="protein sequence ID" value="PWZ15010.1"/>
    <property type="molecule type" value="Genomic_DNA"/>
</dbReference>
<sequence>MSETTNNVALTMTYNLEHIKWKRSNKKCLIVTKTSIIVSIRGAILECQSDIEYLNKIQQQFTDF</sequence>
<protein>
    <submittedName>
        <fullName evidence="1">Uncharacterized protein</fullName>
    </submittedName>
</protein>
<proteinExistence type="predicted"/>
<name>A0A3L6E281_MAIZE</name>
<evidence type="ECO:0000313" key="1">
    <source>
        <dbReference type="EMBL" id="PWZ15010.1"/>
    </source>
</evidence>